<reference evidence="2" key="1">
    <citation type="journal article" date="2020" name="Nature">
        <title>Giant virus diversity and host interactions through global metagenomics.</title>
        <authorList>
            <person name="Schulz F."/>
            <person name="Roux S."/>
            <person name="Paez-Espino D."/>
            <person name="Jungbluth S."/>
            <person name="Walsh D.A."/>
            <person name="Denef V.J."/>
            <person name="McMahon K.D."/>
            <person name="Konstantinidis K.T."/>
            <person name="Eloe-Fadrosh E.A."/>
            <person name="Kyrpides N.C."/>
            <person name="Woyke T."/>
        </authorList>
    </citation>
    <scope>NUCLEOTIDE SEQUENCE</scope>
    <source>
        <strain evidence="2">GVMAG-M-3300023174-24</strain>
    </source>
</reference>
<protein>
    <recommendedName>
        <fullName evidence="3">RING-type domain-containing protein</fullName>
    </recommendedName>
</protein>
<dbReference type="EMBL" id="MN739635">
    <property type="protein sequence ID" value="QHT17432.1"/>
    <property type="molecule type" value="Genomic_DNA"/>
</dbReference>
<dbReference type="SUPFAM" id="SSF57850">
    <property type="entry name" value="RING/U-box"/>
    <property type="match status" value="1"/>
</dbReference>
<feature type="coiled-coil region" evidence="1">
    <location>
        <begin position="167"/>
        <end position="201"/>
    </location>
</feature>
<sequence length="509" mass="60167">MSNVCVICDNNLNSTTRKTVCCPYCEFTACRKCCETYILDGTTSKCMNPPCNREWTRQFIAKSFADVFLSKRLKKKREEILFDIERSLMPATQPIVERLLRPQKIDNEIQEVCREIAILDLQQNPLSYSPIINFVSNIPKHLPEYWAQLRIWQQQQVETMRNDYNNIQRKKYNKRELKEKIRQLRNRLTELQNEREALYQETLYGVNPRAEQPQRQRAEFIRACPDNDCRGFLSTQWKCGICEKWSCPQCHEVKGLDRDVEHVCNKDTVASVRLISNDTKPCPSCSKGIFKISGCDHMWCTQCHTGFSWRTGNIERNGMNPHFFEWARRNGNNVPPNQGDNPCQQNRLNYTLFTTIRNLLIYKHHAHPLSNSCADLIMHLVQNAVHMEGVLMPRYAIRNREDRNENLRIDYMMNKLTEENFKLILQRNEKKHEKYREIHNIFDLLKTTVTDIIIRFIDHLDKSQAGKWEDKILNEIDSIVNYANECFSDISKTYKSKCIVFSNQLEFRR</sequence>
<evidence type="ECO:0000256" key="1">
    <source>
        <dbReference type="SAM" id="Coils"/>
    </source>
</evidence>
<dbReference type="CDD" id="cd20336">
    <property type="entry name" value="Rcat_RBR"/>
    <property type="match status" value="1"/>
</dbReference>
<evidence type="ECO:0000313" key="2">
    <source>
        <dbReference type="EMBL" id="QHT17432.1"/>
    </source>
</evidence>
<evidence type="ECO:0008006" key="3">
    <source>
        <dbReference type="Google" id="ProtNLM"/>
    </source>
</evidence>
<accession>A0A6C0DM59</accession>
<proteinExistence type="predicted"/>
<dbReference type="Gene3D" id="1.20.120.1750">
    <property type="match status" value="1"/>
</dbReference>
<name>A0A6C0DM59_9ZZZZ</name>
<dbReference type="AlphaFoldDB" id="A0A6C0DM59"/>
<organism evidence="2">
    <name type="scientific">viral metagenome</name>
    <dbReference type="NCBI Taxonomy" id="1070528"/>
    <lineage>
        <taxon>unclassified sequences</taxon>
        <taxon>metagenomes</taxon>
        <taxon>organismal metagenomes</taxon>
    </lineage>
</organism>
<keyword evidence="1" id="KW-0175">Coiled coil</keyword>